<evidence type="ECO:0000313" key="2">
    <source>
        <dbReference type="Proteomes" id="UP000503498"/>
    </source>
</evidence>
<sequence>MNGKPIWIVAILFISMPFSSQSFSKYKDSNKLDEAAIQIIRDDVRLARQVDFDLAPLRSRADLNGYMSRIPKDSPINALPVSAAKRFFESVEFNEKGVTTFSYQELSGLTASRVYAILSLIAYKARHNPCLGC</sequence>
<accession>A0A7Z2VD81</accession>
<reference evidence="1 2" key="1">
    <citation type="submission" date="2020-04" db="EMBL/GenBank/DDBJ databases">
        <title>Genome-Wide Identification of 5-Methylcytosine Sites in Bacterial Genomes By High-Throughput Sequencing of MspJI Restriction Fragments.</title>
        <authorList>
            <person name="Wu V."/>
        </authorList>
    </citation>
    <scope>NUCLEOTIDE SEQUENCE [LARGE SCALE GENOMIC DNA]</scope>
    <source>
        <strain evidence="1 2">NEB122</strain>
    </source>
</reference>
<evidence type="ECO:0000313" key="1">
    <source>
        <dbReference type="EMBL" id="QJD69452.1"/>
    </source>
</evidence>
<dbReference type="RefSeq" id="WP_169707590.1">
    <property type="nucleotide sequence ID" value="NZ_CP051651.1"/>
</dbReference>
<name>A0A7Z2VD81_XANCA</name>
<protein>
    <submittedName>
        <fullName evidence="1">Uncharacterized protein</fullName>
    </submittedName>
</protein>
<dbReference type="EMBL" id="CP051651">
    <property type="protein sequence ID" value="QJD69452.1"/>
    <property type="molecule type" value="Genomic_DNA"/>
</dbReference>
<organism evidence="1 2">
    <name type="scientific">Xanthomonas campestris pv. badrii</name>
    <dbReference type="NCBI Taxonomy" id="149696"/>
    <lineage>
        <taxon>Bacteria</taxon>
        <taxon>Pseudomonadati</taxon>
        <taxon>Pseudomonadota</taxon>
        <taxon>Gammaproteobacteria</taxon>
        <taxon>Lysobacterales</taxon>
        <taxon>Lysobacteraceae</taxon>
        <taxon>Xanthomonas</taxon>
    </lineage>
</organism>
<reference evidence="1 2" key="2">
    <citation type="submission" date="2020-04" db="EMBL/GenBank/DDBJ databases">
        <authorList>
            <person name="Fomenkov A."/>
            <person name="Anton B.P."/>
            <person name="Roberts R.J."/>
        </authorList>
    </citation>
    <scope>NUCLEOTIDE SEQUENCE [LARGE SCALE GENOMIC DNA]</scope>
    <source>
        <strain evidence="1 2">NEB122</strain>
    </source>
</reference>
<dbReference type="AlphaFoldDB" id="A0A7Z2VD81"/>
<gene>
    <name evidence="1" type="ORF">HG421_18280</name>
</gene>
<dbReference type="Proteomes" id="UP000503498">
    <property type="component" value="Chromosome"/>
</dbReference>
<proteinExistence type="predicted"/>